<dbReference type="Proteomes" id="UP000827133">
    <property type="component" value="Unassembled WGS sequence"/>
</dbReference>
<gene>
    <name evidence="2" type="ORF">J7337_010549</name>
</gene>
<proteinExistence type="predicted"/>
<comment type="caution">
    <text evidence="2">The sequence shown here is derived from an EMBL/GenBank/DDBJ whole genome shotgun (WGS) entry which is preliminary data.</text>
</comment>
<feature type="region of interest" description="Disordered" evidence="1">
    <location>
        <begin position="1"/>
        <end position="38"/>
    </location>
</feature>
<dbReference type="RefSeq" id="XP_044676681.1">
    <property type="nucleotide sequence ID" value="XM_044828127.1"/>
</dbReference>
<evidence type="ECO:0000313" key="3">
    <source>
        <dbReference type="Proteomes" id="UP000827133"/>
    </source>
</evidence>
<name>A0A9P8D9C9_9HYPO</name>
<organism evidence="2 3">
    <name type="scientific">Fusarium musae</name>
    <dbReference type="NCBI Taxonomy" id="1042133"/>
    <lineage>
        <taxon>Eukaryota</taxon>
        <taxon>Fungi</taxon>
        <taxon>Dikarya</taxon>
        <taxon>Ascomycota</taxon>
        <taxon>Pezizomycotina</taxon>
        <taxon>Sordariomycetes</taxon>
        <taxon>Hypocreomycetidae</taxon>
        <taxon>Hypocreales</taxon>
        <taxon>Nectriaceae</taxon>
        <taxon>Fusarium</taxon>
    </lineage>
</organism>
<protein>
    <submittedName>
        <fullName evidence="2">Uncharacterized protein</fullName>
    </submittedName>
</protein>
<feature type="compositionally biased region" description="Polar residues" evidence="1">
    <location>
        <begin position="13"/>
        <end position="25"/>
    </location>
</feature>
<dbReference type="KEGG" id="fmu:J7337_010549"/>
<accession>A0A9P8D9C9</accession>
<dbReference type="AlphaFoldDB" id="A0A9P8D9C9"/>
<dbReference type="GeneID" id="68318405"/>
<evidence type="ECO:0000256" key="1">
    <source>
        <dbReference type="SAM" id="MobiDB-lite"/>
    </source>
</evidence>
<evidence type="ECO:0000313" key="2">
    <source>
        <dbReference type="EMBL" id="KAG9497681.1"/>
    </source>
</evidence>
<sequence length="73" mass="7957">MAETHEPDANAVMSRNTGSANTTVVDSGDNEKTHEFNEQTNYVPKRAIVTSGSSCMGDYLIYGLAKSSYYWGS</sequence>
<keyword evidence="3" id="KW-1185">Reference proteome</keyword>
<reference evidence="2" key="1">
    <citation type="journal article" date="2021" name="Mol. Plant Microbe Interact.">
        <title>Telomere to telomere genome assembly of Fusarium musae F31, causal agent of crown rot disease of banana.</title>
        <authorList>
            <person name="Degradi L."/>
            <person name="Tava V."/>
            <person name="Kunova A."/>
            <person name="Cortesi P."/>
            <person name="Saracchi M."/>
            <person name="Pasquali M."/>
        </authorList>
    </citation>
    <scope>NUCLEOTIDE SEQUENCE</scope>
    <source>
        <strain evidence="2">F31</strain>
    </source>
</reference>
<dbReference type="EMBL" id="JAHBCI010000008">
    <property type="protein sequence ID" value="KAG9497681.1"/>
    <property type="molecule type" value="Genomic_DNA"/>
</dbReference>